<dbReference type="AlphaFoldDB" id="A0A098LCH6"/>
<dbReference type="Proteomes" id="UP000030185">
    <property type="component" value="Unassembled WGS sequence"/>
</dbReference>
<evidence type="ECO:0000313" key="1">
    <source>
        <dbReference type="EMBL" id="GAL84685.1"/>
    </source>
</evidence>
<organism evidence="1 2">
    <name type="scientific">Sporocytophaga myxococcoides</name>
    <dbReference type="NCBI Taxonomy" id="153721"/>
    <lineage>
        <taxon>Bacteria</taxon>
        <taxon>Pseudomonadati</taxon>
        <taxon>Bacteroidota</taxon>
        <taxon>Cytophagia</taxon>
        <taxon>Cytophagales</taxon>
        <taxon>Cytophagaceae</taxon>
        <taxon>Sporocytophaga</taxon>
    </lineage>
</organism>
<sequence length="54" mass="6326">MILPIQQRLKETKTIKSKYWVVNAPARTSRQIKKISVVKEIPMEVSLETFLEKP</sequence>
<proteinExistence type="predicted"/>
<evidence type="ECO:0000313" key="2">
    <source>
        <dbReference type="Proteomes" id="UP000030185"/>
    </source>
</evidence>
<dbReference type="EMBL" id="BBLT01000003">
    <property type="protein sequence ID" value="GAL84685.1"/>
    <property type="molecule type" value="Genomic_DNA"/>
</dbReference>
<reference evidence="1 2" key="1">
    <citation type="submission" date="2014-09" db="EMBL/GenBank/DDBJ databases">
        <title>Sporocytophaga myxococcoides PG-01 genome sequencing.</title>
        <authorList>
            <person name="Liu L."/>
            <person name="Gao P.J."/>
            <person name="Chen G.J."/>
            <person name="Wang L.S."/>
        </authorList>
    </citation>
    <scope>NUCLEOTIDE SEQUENCE [LARGE SCALE GENOMIC DNA]</scope>
    <source>
        <strain evidence="1 2">PG-01</strain>
    </source>
</reference>
<keyword evidence="2" id="KW-1185">Reference proteome</keyword>
<name>A0A098LCH6_9BACT</name>
<protein>
    <submittedName>
        <fullName evidence="1">Uncharacterized protein</fullName>
    </submittedName>
</protein>
<accession>A0A098LCH6</accession>
<comment type="caution">
    <text evidence="1">The sequence shown here is derived from an EMBL/GenBank/DDBJ whole genome shotgun (WGS) entry which is preliminary data.</text>
</comment>
<gene>
    <name evidence="1" type="ORF">MYP_1913</name>
</gene>